<evidence type="ECO:0000313" key="1">
    <source>
        <dbReference type="EMBL" id="CAB0036802.1"/>
    </source>
</evidence>
<dbReference type="PANTHER" id="PTHR47510:SF3">
    <property type="entry name" value="ENDO_EXONUCLEASE_PHOSPHATASE DOMAIN-CONTAINING PROTEIN"/>
    <property type="match status" value="1"/>
</dbReference>
<gene>
    <name evidence="1" type="ORF">TBRA_LOCUS8650</name>
</gene>
<dbReference type="EMBL" id="CADCXV010000829">
    <property type="protein sequence ID" value="CAB0036802.1"/>
    <property type="molecule type" value="Genomic_DNA"/>
</dbReference>
<protein>
    <recommendedName>
        <fullName evidence="3">Reverse transcriptase domain-containing protein</fullName>
    </recommendedName>
</protein>
<evidence type="ECO:0000313" key="2">
    <source>
        <dbReference type="Proteomes" id="UP000479190"/>
    </source>
</evidence>
<dbReference type="OrthoDB" id="7697131at2759"/>
<organism evidence="1 2">
    <name type="scientific">Trichogramma brassicae</name>
    <dbReference type="NCBI Taxonomy" id="86971"/>
    <lineage>
        <taxon>Eukaryota</taxon>
        <taxon>Metazoa</taxon>
        <taxon>Ecdysozoa</taxon>
        <taxon>Arthropoda</taxon>
        <taxon>Hexapoda</taxon>
        <taxon>Insecta</taxon>
        <taxon>Pterygota</taxon>
        <taxon>Neoptera</taxon>
        <taxon>Endopterygota</taxon>
        <taxon>Hymenoptera</taxon>
        <taxon>Apocrita</taxon>
        <taxon>Proctotrupomorpha</taxon>
        <taxon>Chalcidoidea</taxon>
        <taxon>Trichogrammatidae</taxon>
        <taxon>Trichogramma</taxon>
    </lineage>
</organism>
<proteinExistence type="predicted"/>
<dbReference type="PANTHER" id="PTHR47510">
    <property type="entry name" value="REVERSE TRANSCRIPTASE DOMAIN-CONTAINING PROTEIN"/>
    <property type="match status" value="1"/>
</dbReference>
<keyword evidence="2" id="KW-1185">Reference proteome</keyword>
<name>A0A6H5IJB0_9HYME</name>
<evidence type="ECO:0008006" key="3">
    <source>
        <dbReference type="Google" id="ProtNLM"/>
    </source>
</evidence>
<sequence>MSDDGTPPPWVSTLLSRFDRLETSMNGRLASIEASLLDFYERNISTLHPSSTTRTASLASTGVSLLRSLQSDPTTIVLLRLCERRLGVLASSRVPPPPHLWRITIPARFACRAFPSPWTIGVTAKRNPSPLAYFSSETLCQHFARVSSASPPLTSEIVKTLLSVPLPRTTPSFSFARVTADVLSAMARCTSSSTGPDGIPLSVLKLASSTLAEHIANLANRSFESGTFPSAWKFSSVVALSKCSTPSSPSDTRPISLLAELSKIVERLAHAQLSAHLSRHSLLDPQQHGFRPGHST</sequence>
<accession>A0A6H5IJB0</accession>
<dbReference type="AlphaFoldDB" id="A0A6H5IJB0"/>
<reference evidence="1 2" key="1">
    <citation type="submission" date="2020-02" db="EMBL/GenBank/DDBJ databases">
        <authorList>
            <person name="Ferguson B K."/>
        </authorList>
    </citation>
    <scope>NUCLEOTIDE SEQUENCE [LARGE SCALE GENOMIC DNA]</scope>
</reference>
<dbReference type="Proteomes" id="UP000479190">
    <property type="component" value="Unassembled WGS sequence"/>
</dbReference>